<dbReference type="EMBL" id="CAJHJT010000012">
    <property type="protein sequence ID" value="CAD7000719.1"/>
    <property type="molecule type" value="Genomic_DNA"/>
</dbReference>
<gene>
    <name evidence="1" type="ORF">CCAP1982_LOCUS9192</name>
</gene>
<evidence type="ECO:0000313" key="1">
    <source>
        <dbReference type="EMBL" id="CAD7000719.1"/>
    </source>
</evidence>
<dbReference type="Proteomes" id="UP000606786">
    <property type="component" value="Unassembled WGS sequence"/>
</dbReference>
<comment type="caution">
    <text evidence="1">The sequence shown here is derived from an EMBL/GenBank/DDBJ whole genome shotgun (WGS) entry which is preliminary data.</text>
</comment>
<accession>A0A811UNP5</accession>
<reference evidence="1" key="1">
    <citation type="submission" date="2020-11" db="EMBL/GenBank/DDBJ databases">
        <authorList>
            <person name="Whitehead M."/>
        </authorList>
    </citation>
    <scope>NUCLEOTIDE SEQUENCE</scope>
    <source>
        <strain evidence="1">EGII</strain>
    </source>
</reference>
<proteinExistence type="predicted"/>
<keyword evidence="2" id="KW-1185">Reference proteome</keyword>
<dbReference type="AlphaFoldDB" id="A0A811UNP5"/>
<protein>
    <submittedName>
        <fullName evidence="1">(Mediterranean fruit fly) hypothetical protein</fullName>
    </submittedName>
</protein>
<evidence type="ECO:0000313" key="2">
    <source>
        <dbReference type="Proteomes" id="UP000606786"/>
    </source>
</evidence>
<sequence>MITMLCYADYIGTSMDKEYFMLINQSSSVLILSRDFPPCRTYFNGSRLANKPPHHLSLAQK</sequence>
<organism evidence="1 2">
    <name type="scientific">Ceratitis capitata</name>
    <name type="common">Mediterranean fruit fly</name>
    <name type="synonym">Tephritis capitata</name>
    <dbReference type="NCBI Taxonomy" id="7213"/>
    <lineage>
        <taxon>Eukaryota</taxon>
        <taxon>Metazoa</taxon>
        <taxon>Ecdysozoa</taxon>
        <taxon>Arthropoda</taxon>
        <taxon>Hexapoda</taxon>
        <taxon>Insecta</taxon>
        <taxon>Pterygota</taxon>
        <taxon>Neoptera</taxon>
        <taxon>Endopterygota</taxon>
        <taxon>Diptera</taxon>
        <taxon>Brachycera</taxon>
        <taxon>Muscomorpha</taxon>
        <taxon>Tephritoidea</taxon>
        <taxon>Tephritidae</taxon>
        <taxon>Ceratitis</taxon>
        <taxon>Ceratitis</taxon>
    </lineage>
</organism>
<name>A0A811UNP5_CERCA</name>